<evidence type="ECO:0000313" key="4">
    <source>
        <dbReference type="Proteomes" id="UP000247612"/>
    </source>
</evidence>
<protein>
    <submittedName>
        <fullName evidence="2">ATP-binding protein</fullName>
    </submittedName>
    <submittedName>
        <fullName evidence="3">Anti-sigma regulatory factor (Ser/Thr protein kinase)</fullName>
    </submittedName>
</protein>
<gene>
    <name evidence="3" type="ORF">DES51_10945</name>
    <name evidence="2" type="ORF">MQE39_11055</name>
</gene>
<dbReference type="Pfam" id="PF13581">
    <property type="entry name" value="HATPase_c_2"/>
    <property type="match status" value="1"/>
</dbReference>
<dbReference type="Proteomes" id="UP001276902">
    <property type="component" value="Unassembled WGS sequence"/>
</dbReference>
<dbReference type="STRING" id="1034346.GCA_000313565_02705"/>
<evidence type="ECO:0000259" key="1">
    <source>
        <dbReference type="Pfam" id="PF13581"/>
    </source>
</evidence>
<dbReference type="Proteomes" id="UP000247612">
    <property type="component" value="Unassembled WGS sequence"/>
</dbReference>
<proteinExistence type="predicted"/>
<feature type="domain" description="Histidine kinase/HSP90-like ATPase" evidence="1">
    <location>
        <begin position="15"/>
        <end position="134"/>
    </location>
</feature>
<sequence>MSLFHQDYQVQREDYANAGRVSSSIKSVLKQMGLNPNVLRNIAVACYEAEINMIIHSEGGEIELNIAEDGLLSIHFNDHGPGISDLEKAMSPGWSTASEKAREFGFGAGMGLPNIKRVSDEFEIETSPQGTRLMIGFRIQP</sequence>
<dbReference type="RefSeq" id="WP_022938989.1">
    <property type="nucleotide sequence ID" value="NZ_BAABZA010000003.1"/>
</dbReference>
<keyword evidence="2" id="KW-0547">Nucleotide-binding</keyword>
<dbReference type="GO" id="GO:0005524">
    <property type="term" value="F:ATP binding"/>
    <property type="evidence" value="ECO:0007669"/>
    <property type="project" value="UniProtKB-KW"/>
</dbReference>
<dbReference type="EMBL" id="JALDAW010000016">
    <property type="protein sequence ID" value="MDY5168653.1"/>
    <property type="molecule type" value="Genomic_DNA"/>
</dbReference>
<comment type="caution">
    <text evidence="2">The sequence shown here is derived from an EMBL/GenBank/DDBJ whole genome shotgun (WGS) entry which is preliminary data.</text>
</comment>
<name>A0A2V2FCK5_9FIRM</name>
<keyword evidence="4" id="KW-1185">Reference proteome</keyword>
<dbReference type="AlphaFoldDB" id="A0A2V2FCK5"/>
<dbReference type="GeneID" id="94442102"/>
<dbReference type="InterPro" id="IPR036890">
    <property type="entry name" value="HATPase_C_sf"/>
</dbReference>
<evidence type="ECO:0000313" key="3">
    <source>
        <dbReference type="EMBL" id="PXX77793.1"/>
    </source>
</evidence>
<dbReference type="InterPro" id="IPR003594">
    <property type="entry name" value="HATPase_dom"/>
</dbReference>
<dbReference type="SUPFAM" id="SSF55874">
    <property type="entry name" value="ATPase domain of HSP90 chaperone/DNA topoisomerase II/histidine kinase"/>
    <property type="match status" value="1"/>
</dbReference>
<evidence type="ECO:0000313" key="2">
    <source>
        <dbReference type="EMBL" id="MDY5168653.1"/>
    </source>
</evidence>
<reference evidence="2" key="2">
    <citation type="submission" date="2022-03" db="EMBL/GenBank/DDBJ databases">
        <title>First case of bacteraemia caused by Dielma fastidiosa in a patient hospitalised with diverticulitis.</title>
        <authorList>
            <person name="Forman-Ankjaer B."/>
            <person name="Hvid-Jensen F."/>
            <person name="Kobel C.M."/>
            <person name="Greve T."/>
        </authorList>
    </citation>
    <scope>NUCLEOTIDE SEQUENCE</scope>
    <source>
        <strain evidence="2">AUH_DF_2021</strain>
    </source>
</reference>
<dbReference type="OrthoDB" id="9797578at2"/>
<organism evidence="2 5">
    <name type="scientific">Dielma fastidiosa</name>
    <dbReference type="NCBI Taxonomy" id="1034346"/>
    <lineage>
        <taxon>Bacteria</taxon>
        <taxon>Bacillati</taxon>
        <taxon>Bacillota</taxon>
        <taxon>Erysipelotrichia</taxon>
        <taxon>Erysipelotrichales</taxon>
        <taxon>Erysipelotrichaceae</taxon>
        <taxon>Dielma</taxon>
    </lineage>
</organism>
<keyword evidence="2" id="KW-0067">ATP-binding</keyword>
<dbReference type="EMBL" id="QJKH01000009">
    <property type="protein sequence ID" value="PXX77793.1"/>
    <property type="molecule type" value="Genomic_DNA"/>
</dbReference>
<evidence type="ECO:0000313" key="5">
    <source>
        <dbReference type="Proteomes" id="UP001276902"/>
    </source>
</evidence>
<reference evidence="3 4" key="1">
    <citation type="submission" date="2018-05" db="EMBL/GenBank/DDBJ databases">
        <title>Genomic Encyclopedia of Type Strains, Phase IV (KMG-IV): sequencing the most valuable type-strain genomes for metagenomic binning, comparative biology and taxonomic classification.</title>
        <authorList>
            <person name="Goeker M."/>
        </authorList>
    </citation>
    <scope>NUCLEOTIDE SEQUENCE [LARGE SCALE GENOMIC DNA]</scope>
    <source>
        <strain evidence="3 4">JC118</strain>
    </source>
</reference>
<dbReference type="Gene3D" id="3.30.565.10">
    <property type="entry name" value="Histidine kinase-like ATPase, C-terminal domain"/>
    <property type="match status" value="1"/>
</dbReference>
<accession>A0A2V2FCK5</accession>